<sequence>MWDRTMEVLNGRGGMLAGIAVLALFVPAAISAAITAYAIPVPPAAPAPGIAALGALVTIAVLVAALWGQLCIIAASSDSAVGTVEARRLANRRLVPAILLALGLAAIMVVAMLPVVVLLTLAGVDVVAMMQGVRQTAVAPGMTLLVSAYTLAACVVLLFAGARMLPLYAVVLHERRGLGAIARSWRLTRRHTWRLVGVTLLFFIVLGIATSAAQSVGGLIVRIILGADARATVGFVAALIGQAMSTALTLVAIVFSAQLYVALVGREARLAERAGADRIAA</sequence>
<name>A0ABP3T215_9SPHN</name>
<organism evidence="3 4">
    <name type="scientific">Sphingomonas insulae</name>
    <dbReference type="NCBI Taxonomy" id="424800"/>
    <lineage>
        <taxon>Bacteria</taxon>
        <taxon>Pseudomonadati</taxon>
        <taxon>Pseudomonadota</taxon>
        <taxon>Alphaproteobacteria</taxon>
        <taxon>Sphingomonadales</taxon>
        <taxon>Sphingomonadaceae</taxon>
        <taxon>Sphingomonas</taxon>
    </lineage>
</organism>
<gene>
    <name evidence="3" type="ORF">GCM10009102_20860</name>
</gene>
<feature type="domain" description="DUF7847" evidence="2">
    <location>
        <begin position="21"/>
        <end position="262"/>
    </location>
</feature>
<accession>A0ABP3T215</accession>
<dbReference type="Proteomes" id="UP001500238">
    <property type="component" value="Unassembled WGS sequence"/>
</dbReference>
<feature type="transmembrane region" description="Helical" evidence="1">
    <location>
        <begin position="48"/>
        <end position="73"/>
    </location>
</feature>
<dbReference type="InterPro" id="IPR057169">
    <property type="entry name" value="DUF7847"/>
</dbReference>
<feature type="transmembrane region" description="Helical" evidence="1">
    <location>
        <begin position="192"/>
        <end position="213"/>
    </location>
</feature>
<reference evidence="4" key="1">
    <citation type="journal article" date="2019" name="Int. J. Syst. Evol. Microbiol.">
        <title>The Global Catalogue of Microorganisms (GCM) 10K type strain sequencing project: providing services to taxonomists for standard genome sequencing and annotation.</title>
        <authorList>
            <consortium name="The Broad Institute Genomics Platform"/>
            <consortium name="The Broad Institute Genome Sequencing Center for Infectious Disease"/>
            <person name="Wu L."/>
            <person name="Ma J."/>
        </authorList>
    </citation>
    <scope>NUCLEOTIDE SEQUENCE [LARGE SCALE GENOMIC DNA]</scope>
    <source>
        <strain evidence="4">JCM 14603</strain>
    </source>
</reference>
<keyword evidence="1" id="KW-0812">Transmembrane</keyword>
<dbReference type="Pfam" id="PF25231">
    <property type="entry name" value="DUF7847"/>
    <property type="match status" value="1"/>
</dbReference>
<feature type="transmembrane region" description="Helical" evidence="1">
    <location>
        <begin position="144"/>
        <end position="171"/>
    </location>
</feature>
<keyword evidence="1" id="KW-1133">Transmembrane helix</keyword>
<keyword evidence="4" id="KW-1185">Reference proteome</keyword>
<dbReference type="EMBL" id="BAAAES010000008">
    <property type="protein sequence ID" value="GAA0670098.1"/>
    <property type="molecule type" value="Genomic_DNA"/>
</dbReference>
<proteinExistence type="predicted"/>
<evidence type="ECO:0000256" key="1">
    <source>
        <dbReference type="SAM" id="Phobius"/>
    </source>
</evidence>
<keyword evidence="1" id="KW-0472">Membrane</keyword>
<feature type="transmembrane region" description="Helical" evidence="1">
    <location>
        <begin position="94"/>
        <end position="124"/>
    </location>
</feature>
<comment type="caution">
    <text evidence="3">The sequence shown here is derived from an EMBL/GenBank/DDBJ whole genome shotgun (WGS) entry which is preliminary data.</text>
</comment>
<evidence type="ECO:0000259" key="2">
    <source>
        <dbReference type="Pfam" id="PF25231"/>
    </source>
</evidence>
<feature type="transmembrane region" description="Helical" evidence="1">
    <location>
        <begin position="233"/>
        <end position="263"/>
    </location>
</feature>
<evidence type="ECO:0000313" key="3">
    <source>
        <dbReference type="EMBL" id="GAA0670098.1"/>
    </source>
</evidence>
<protein>
    <recommendedName>
        <fullName evidence="2">DUF7847 domain-containing protein</fullName>
    </recommendedName>
</protein>
<evidence type="ECO:0000313" key="4">
    <source>
        <dbReference type="Proteomes" id="UP001500238"/>
    </source>
</evidence>